<evidence type="ECO:0000313" key="2">
    <source>
        <dbReference type="EMBL" id="KUJ21652.1"/>
    </source>
</evidence>
<reference evidence="2 3" key="1">
    <citation type="submission" date="2015-10" db="EMBL/GenBank/DDBJ databases">
        <title>Full genome of DAOMC 229536 Phialocephala scopiformis, a fungal endophyte of spruce producing the potent anti-insectan compound rugulosin.</title>
        <authorList>
            <consortium name="DOE Joint Genome Institute"/>
            <person name="Walker A.K."/>
            <person name="Frasz S.L."/>
            <person name="Seifert K.A."/>
            <person name="Miller J.D."/>
            <person name="Mondo S.J."/>
            <person name="Labutti K."/>
            <person name="Lipzen A."/>
            <person name="Dockter R."/>
            <person name="Kennedy M."/>
            <person name="Grigoriev I.V."/>
            <person name="Spatafora J.W."/>
        </authorList>
    </citation>
    <scope>NUCLEOTIDE SEQUENCE [LARGE SCALE GENOMIC DNA]</scope>
    <source>
        <strain evidence="2 3">CBS 120377</strain>
    </source>
</reference>
<evidence type="ECO:0000256" key="1">
    <source>
        <dbReference type="SAM" id="MobiDB-lite"/>
    </source>
</evidence>
<gene>
    <name evidence="2" type="ORF">LY89DRAFT_379347</name>
</gene>
<dbReference type="RefSeq" id="XP_018076007.1">
    <property type="nucleotide sequence ID" value="XM_018207120.1"/>
</dbReference>
<keyword evidence="3" id="KW-1185">Reference proteome</keyword>
<protein>
    <submittedName>
        <fullName evidence="2">Uncharacterized protein</fullName>
    </submittedName>
</protein>
<accession>A0A194XPI8</accession>
<dbReference type="KEGG" id="psco:LY89DRAFT_379347"/>
<dbReference type="EMBL" id="KQ947407">
    <property type="protein sequence ID" value="KUJ21652.1"/>
    <property type="molecule type" value="Genomic_DNA"/>
</dbReference>
<evidence type="ECO:0000313" key="3">
    <source>
        <dbReference type="Proteomes" id="UP000070700"/>
    </source>
</evidence>
<dbReference type="AlphaFoldDB" id="A0A194XPI8"/>
<proteinExistence type="predicted"/>
<name>A0A194XPI8_MOLSC</name>
<organism evidence="2 3">
    <name type="scientific">Mollisia scopiformis</name>
    <name type="common">Conifer needle endophyte fungus</name>
    <name type="synonym">Phialocephala scopiformis</name>
    <dbReference type="NCBI Taxonomy" id="149040"/>
    <lineage>
        <taxon>Eukaryota</taxon>
        <taxon>Fungi</taxon>
        <taxon>Dikarya</taxon>
        <taxon>Ascomycota</taxon>
        <taxon>Pezizomycotina</taxon>
        <taxon>Leotiomycetes</taxon>
        <taxon>Helotiales</taxon>
        <taxon>Mollisiaceae</taxon>
        <taxon>Mollisia</taxon>
    </lineage>
</organism>
<dbReference type="InParanoid" id="A0A194XPI8"/>
<sequence>MQEIACEMECISTDLLEVCNAEHADSRGTTSTPCLRSQDKLITELSTPSHLLLHLTGNQRCRNGTLNRRLVGDCTAQDLNSHTLQPLGRGHHTSQRGTVVLHCPHCVWLLRLSSLCRDKDDDEEEPVERGSNAPKFPYNPPPEVQQIHFMDGTHSSSRLHAFMLS</sequence>
<dbReference type="GeneID" id="28816846"/>
<dbReference type="Proteomes" id="UP000070700">
    <property type="component" value="Unassembled WGS sequence"/>
</dbReference>
<feature type="region of interest" description="Disordered" evidence="1">
    <location>
        <begin position="121"/>
        <end position="143"/>
    </location>
</feature>